<gene>
    <name evidence="8" type="ORF">ACFPOF_05685</name>
</gene>
<keyword evidence="8" id="KW-0548">Nucleotidyltransferase</keyword>
<comment type="subcellular location">
    <subcellularLocation>
        <location evidence="1">Cell membrane</location>
    </subcellularLocation>
</comment>
<evidence type="ECO:0000256" key="2">
    <source>
        <dbReference type="ARBA" id="ARBA00022475"/>
    </source>
</evidence>
<dbReference type="RefSeq" id="WP_378130478.1">
    <property type="nucleotide sequence ID" value="NZ_JBHSMI010000010.1"/>
</dbReference>
<dbReference type="CDD" id="cd01949">
    <property type="entry name" value="GGDEF"/>
    <property type="match status" value="1"/>
</dbReference>
<evidence type="ECO:0000256" key="1">
    <source>
        <dbReference type="ARBA" id="ARBA00004236"/>
    </source>
</evidence>
<accession>A0ABW0HMC8</accession>
<evidence type="ECO:0000313" key="8">
    <source>
        <dbReference type="EMBL" id="MFC5402224.1"/>
    </source>
</evidence>
<evidence type="ECO:0000256" key="3">
    <source>
        <dbReference type="ARBA" id="ARBA00023136"/>
    </source>
</evidence>
<keyword evidence="5" id="KW-0812">Transmembrane</keyword>
<dbReference type="InterPro" id="IPR043128">
    <property type="entry name" value="Rev_trsase/Diguanyl_cyclase"/>
</dbReference>
<evidence type="ECO:0000259" key="7">
    <source>
        <dbReference type="PROSITE" id="PS50887"/>
    </source>
</evidence>
<dbReference type="PANTHER" id="PTHR45138">
    <property type="entry name" value="REGULATORY COMPONENTS OF SENSORY TRANSDUCTION SYSTEM"/>
    <property type="match status" value="1"/>
</dbReference>
<keyword evidence="3 5" id="KW-0472">Membrane</keyword>
<evidence type="ECO:0000256" key="4">
    <source>
        <dbReference type="SAM" id="MobiDB-lite"/>
    </source>
</evidence>
<keyword evidence="9" id="KW-1185">Reference proteome</keyword>
<keyword evidence="8" id="KW-0808">Transferase</keyword>
<dbReference type="InterPro" id="IPR050469">
    <property type="entry name" value="Diguanylate_Cyclase"/>
</dbReference>
<feature type="compositionally biased region" description="Pro residues" evidence="4">
    <location>
        <begin position="291"/>
        <end position="300"/>
    </location>
</feature>
<feature type="transmembrane region" description="Helical" evidence="5">
    <location>
        <begin position="20"/>
        <end position="40"/>
    </location>
</feature>
<dbReference type="Proteomes" id="UP001596113">
    <property type="component" value="Unassembled WGS sequence"/>
</dbReference>
<dbReference type="PROSITE" id="PS50887">
    <property type="entry name" value="GGDEF"/>
    <property type="match status" value="1"/>
</dbReference>
<dbReference type="NCBIfam" id="TIGR00254">
    <property type="entry name" value="GGDEF"/>
    <property type="match status" value="1"/>
</dbReference>
<dbReference type="SMART" id="SM00267">
    <property type="entry name" value="GGDEF"/>
    <property type="match status" value="1"/>
</dbReference>
<dbReference type="Gene3D" id="3.30.70.270">
    <property type="match status" value="1"/>
</dbReference>
<dbReference type="SUPFAM" id="SSF55073">
    <property type="entry name" value="Nucleotide cyclase"/>
    <property type="match status" value="1"/>
</dbReference>
<keyword evidence="2" id="KW-1003">Cell membrane</keyword>
<proteinExistence type="predicted"/>
<dbReference type="Pfam" id="PF00990">
    <property type="entry name" value="GGDEF"/>
    <property type="match status" value="1"/>
</dbReference>
<sequence>MEHQTERIAHQGRFKIQSLLVGLLAFTLIGSTAILTVVSIQHQNETIMRTTRQKNFEAARNLAIAANTIKQLMFKQLGGTGRYIIDEELPLDGEGRTLGALLMGNGIFNGSLLVDGEGEVLVSTLGTGFAVGDRLGVETGISLTGHEIGPWMSAPFVSPGGHRVVLALHPMKAGDERTAVYIAGLVDLEIANVFSDMFSHTIKSDPGTYAYLVDRSGELMMSAQADRAGEVIPAKALLETFGGGDTESDGASEGLVASPGKTHERTKGPGQDGRGQGDGPLDRSAPMSPFDEPPGRPGEPPGQGSGSVPRSAMLADGNGVETLVGYLRVGDLGWGVVVQSPIFIVDKAKREFISTQLKWSVPLIAAFLLLSLWMARKMAAPFARLTAVARSIASGERAGRPPFESHWNYEAHHLARAMMTAVQGLQHQADEMSLQARTDRLTRLANRTGLDEWLKAREGDSAGYALMVIDIDHFKSVNDKYGHQIGDDTLVHLASILKAECRETDLVCRIGGEEFVAVLPGEKLEGATLLAERVRGRVEDAISPTGRPITVSIGIGACSEPGESFDTTFQLADGALYEAKRAGRNRTMASA</sequence>
<evidence type="ECO:0000256" key="5">
    <source>
        <dbReference type="SAM" id="Phobius"/>
    </source>
</evidence>
<dbReference type="EC" id="2.7.7.65" evidence="8"/>
<reference evidence="9" key="1">
    <citation type="journal article" date="2019" name="Int. J. Syst. Evol. Microbiol.">
        <title>The Global Catalogue of Microorganisms (GCM) 10K type strain sequencing project: providing services to taxonomists for standard genome sequencing and annotation.</title>
        <authorList>
            <consortium name="The Broad Institute Genomics Platform"/>
            <consortium name="The Broad Institute Genome Sequencing Center for Infectious Disease"/>
            <person name="Wu L."/>
            <person name="Ma J."/>
        </authorList>
    </citation>
    <scope>NUCLEOTIDE SEQUENCE [LARGE SCALE GENOMIC DNA]</scope>
    <source>
        <strain evidence="9">CGMCC 1.18575</strain>
    </source>
</reference>
<dbReference type="Gene3D" id="6.10.340.10">
    <property type="match status" value="1"/>
</dbReference>
<dbReference type="PROSITE" id="PS50885">
    <property type="entry name" value="HAMP"/>
    <property type="match status" value="1"/>
</dbReference>
<protein>
    <submittedName>
        <fullName evidence="8">Diguanylate cyclase</fullName>
        <ecNumber evidence="8">2.7.7.65</ecNumber>
    </submittedName>
</protein>
<feature type="domain" description="GGDEF" evidence="7">
    <location>
        <begin position="462"/>
        <end position="591"/>
    </location>
</feature>
<keyword evidence="5" id="KW-1133">Transmembrane helix</keyword>
<dbReference type="GO" id="GO:0052621">
    <property type="term" value="F:diguanylate cyclase activity"/>
    <property type="evidence" value="ECO:0007669"/>
    <property type="project" value="UniProtKB-EC"/>
</dbReference>
<name>A0ABW0HMC8_9BACL</name>
<evidence type="ECO:0000313" key="9">
    <source>
        <dbReference type="Proteomes" id="UP001596113"/>
    </source>
</evidence>
<dbReference type="PANTHER" id="PTHR45138:SF9">
    <property type="entry name" value="DIGUANYLATE CYCLASE DGCM-RELATED"/>
    <property type="match status" value="1"/>
</dbReference>
<dbReference type="InterPro" id="IPR000160">
    <property type="entry name" value="GGDEF_dom"/>
</dbReference>
<evidence type="ECO:0000259" key="6">
    <source>
        <dbReference type="PROSITE" id="PS50885"/>
    </source>
</evidence>
<feature type="domain" description="HAMP" evidence="6">
    <location>
        <begin position="376"/>
        <end position="430"/>
    </location>
</feature>
<dbReference type="EMBL" id="JBHSMI010000010">
    <property type="protein sequence ID" value="MFC5402224.1"/>
    <property type="molecule type" value="Genomic_DNA"/>
</dbReference>
<organism evidence="8 9">
    <name type="scientific">Cohnella soli</name>
    <dbReference type="NCBI Taxonomy" id="425005"/>
    <lineage>
        <taxon>Bacteria</taxon>
        <taxon>Bacillati</taxon>
        <taxon>Bacillota</taxon>
        <taxon>Bacilli</taxon>
        <taxon>Bacillales</taxon>
        <taxon>Paenibacillaceae</taxon>
        <taxon>Cohnella</taxon>
    </lineage>
</organism>
<dbReference type="InterPro" id="IPR003660">
    <property type="entry name" value="HAMP_dom"/>
</dbReference>
<feature type="region of interest" description="Disordered" evidence="4">
    <location>
        <begin position="242"/>
        <end position="313"/>
    </location>
</feature>
<comment type="caution">
    <text evidence="8">The sequence shown here is derived from an EMBL/GenBank/DDBJ whole genome shotgun (WGS) entry which is preliminary data.</text>
</comment>
<dbReference type="InterPro" id="IPR029787">
    <property type="entry name" value="Nucleotide_cyclase"/>
</dbReference>